<dbReference type="CDD" id="cd11386">
    <property type="entry name" value="MCP_signal"/>
    <property type="match status" value="1"/>
</dbReference>
<dbReference type="InterPro" id="IPR004090">
    <property type="entry name" value="Chemotax_Me-accpt_rcpt"/>
</dbReference>
<accession>A0ABT2CSW7</accession>
<evidence type="ECO:0000313" key="8">
    <source>
        <dbReference type="EMBL" id="MCS0657052.1"/>
    </source>
</evidence>
<dbReference type="InterPro" id="IPR051310">
    <property type="entry name" value="MCP_chemotaxis"/>
</dbReference>
<dbReference type="Proteomes" id="UP001204621">
    <property type="component" value="Unassembled WGS sequence"/>
</dbReference>
<evidence type="ECO:0000256" key="4">
    <source>
        <dbReference type="SAM" id="MobiDB-lite"/>
    </source>
</evidence>
<feature type="region of interest" description="Disordered" evidence="4">
    <location>
        <begin position="376"/>
        <end position="435"/>
    </location>
</feature>
<comment type="caution">
    <text evidence="8">The sequence shown here is derived from an EMBL/GenBank/DDBJ whole genome shotgun (WGS) entry which is preliminary data.</text>
</comment>
<keyword evidence="1" id="KW-0488">Methylation</keyword>
<feature type="domain" description="Methyl-accepting transducer" evidence="6">
    <location>
        <begin position="131"/>
        <end position="360"/>
    </location>
</feature>
<dbReference type="InterPro" id="IPR004089">
    <property type="entry name" value="MCPsignal_dom"/>
</dbReference>
<evidence type="ECO:0000259" key="6">
    <source>
        <dbReference type="PROSITE" id="PS50111"/>
    </source>
</evidence>
<evidence type="ECO:0000313" key="9">
    <source>
        <dbReference type="Proteomes" id="UP001204621"/>
    </source>
</evidence>
<dbReference type="InterPro" id="IPR003660">
    <property type="entry name" value="HAMP_dom"/>
</dbReference>
<keyword evidence="5" id="KW-1133">Transmembrane helix</keyword>
<feature type="compositionally biased region" description="Pro residues" evidence="4">
    <location>
        <begin position="395"/>
        <end position="414"/>
    </location>
</feature>
<feature type="domain" description="HAMP" evidence="7">
    <location>
        <begin position="74"/>
        <end position="126"/>
    </location>
</feature>
<comment type="similarity">
    <text evidence="2">Belongs to the methyl-accepting chemotaxis (MCP) protein family.</text>
</comment>
<keyword evidence="9" id="KW-1185">Reference proteome</keyword>
<dbReference type="PANTHER" id="PTHR43531">
    <property type="entry name" value="PROTEIN ICFG"/>
    <property type="match status" value="1"/>
</dbReference>
<keyword evidence="3" id="KW-0807">Transducer</keyword>
<dbReference type="PROSITE" id="PS50885">
    <property type="entry name" value="HAMP"/>
    <property type="match status" value="1"/>
</dbReference>
<dbReference type="SUPFAM" id="SSF58104">
    <property type="entry name" value="Methyl-accepting chemotaxis protein (MCP) signaling domain"/>
    <property type="match status" value="1"/>
</dbReference>
<evidence type="ECO:0000256" key="3">
    <source>
        <dbReference type="PROSITE-ProRule" id="PRU00284"/>
    </source>
</evidence>
<proteinExistence type="inferred from homology"/>
<keyword evidence="5" id="KW-0812">Transmembrane</keyword>
<dbReference type="PROSITE" id="PS50111">
    <property type="entry name" value="CHEMOTAXIS_TRANSDUC_2"/>
    <property type="match status" value="1"/>
</dbReference>
<gene>
    <name evidence="8" type="ORF">NX778_03135</name>
</gene>
<sequence length="435" mass="44388">MKSLRQLNNKTKLCGGTLLAFGLGALASAWLLGQLDAIAGRGGAAKIEGAAVGAFVFLTLGAAAATLLGLWLAAETARPLRQASAFAARMADGELDGKLDIVDGGDARVLLHGLQDVGGRLQATMGELRGGAEALVRGTGEIAQGSQDLSARTEQQAAALEETASSMEELTATVTQNADHAHEASKLAVTASEVAVKGGAVVSEVVGTMASINESSKRIAEIIGVIDGIAFQTNILALNAAVEAARAGEQGRGFAVVASEVRSLAQRSAAAAKEIKELIDDSVEKVTAGTALADKAGSTMNEVVASVKRVTGIIGEIADASAEQTTGIDQVNQAIAAMDQATQQNAALVEQSAAAAAGMREQADTLTRVVAAFGRAPQSSMPRRPAQPVRAAVPAPAPAPPPQARTQPRPPPAQRRPRGSAQAAMSAAESEWEEF</sequence>
<evidence type="ECO:0000256" key="1">
    <source>
        <dbReference type="ARBA" id="ARBA00022481"/>
    </source>
</evidence>
<evidence type="ECO:0000256" key="5">
    <source>
        <dbReference type="SAM" id="Phobius"/>
    </source>
</evidence>
<reference evidence="8 9" key="1">
    <citation type="submission" date="2022-08" db="EMBL/GenBank/DDBJ databases">
        <title>Reclassification of Massilia species as members of the genera Telluria, Duganella, Pseudoduganella, Mokoshia gen. nov. and Zemynaea gen. nov. using orthogonal and non-orthogonal genome-based approaches.</title>
        <authorList>
            <person name="Bowman J.P."/>
        </authorList>
    </citation>
    <scope>NUCLEOTIDE SEQUENCE [LARGE SCALE GENOMIC DNA]</scope>
    <source>
        <strain evidence="8 9">JCM 31606</strain>
    </source>
</reference>
<keyword evidence="5" id="KW-0472">Membrane</keyword>
<dbReference type="Gene3D" id="1.10.287.950">
    <property type="entry name" value="Methyl-accepting chemotaxis protein"/>
    <property type="match status" value="1"/>
</dbReference>
<organism evidence="8 9">
    <name type="scientific">Massilia terrae</name>
    <dbReference type="NCBI Taxonomy" id="1811224"/>
    <lineage>
        <taxon>Bacteria</taxon>
        <taxon>Pseudomonadati</taxon>
        <taxon>Pseudomonadota</taxon>
        <taxon>Betaproteobacteria</taxon>
        <taxon>Burkholderiales</taxon>
        <taxon>Oxalobacteraceae</taxon>
        <taxon>Telluria group</taxon>
        <taxon>Massilia</taxon>
    </lineage>
</organism>
<dbReference type="SMART" id="SM00283">
    <property type="entry name" value="MA"/>
    <property type="match status" value="1"/>
</dbReference>
<dbReference type="Pfam" id="PF00015">
    <property type="entry name" value="MCPsignal"/>
    <property type="match status" value="1"/>
</dbReference>
<name>A0ABT2CSW7_9BURK</name>
<evidence type="ECO:0000256" key="2">
    <source>
        <dbReference type="ARBA" id="ARBA00029447"/>
    </source>
</evidence>
<dbReference type="PRINTS" id="PR00260">
    <property type="entry name" value="CHEMTRNSDUCR"/>
</dbReference>
<feature type="compositionally biased region" description="Low complexity" evidence="4">
    <location>
        <begin position="419"/>
        <end position="429"/>
    </location>
</feature>
<feature type="transmembrane region" description="Helical" evidence="5">
    <location>
        <begin position="51"/>
        <end position="74"/>
    </location>
</feature>
<evidence type="ECO:0000259" key="7">
    <source>
        <dbReference type="PROSITE" id="PS50885"/>
    </source>
</evidence>
<protein>
    <submittedName>
        <fullName evidence="8">Methyl-accepting chemotaxis protein</fullName>
    </submittedName>
</protein>
<dbReference type="EMBL" id="JANUGU010000001">
    <property type="protein sequence ID" value="MCS0657052.1"/>
    <property type="molecule type" value="Genomic_DNA"/>
</dbReference>
<dbReference type="PANTHER" id="PTHR43531:SF14">
    <property type="entry name" value="METHYL-ACCEPTING CHEMOTAXIS PROTEIN I-RELATED"/>
    <property type="match status" value="1"/>
</dbReference>
<dbReference type="RefSeq" id="WP_258810215.1">
    <property type="nucleotide sequence ID" value="NZ_JANUGU010000001.1"/>
</dbReference>
<feature type="compositionally biased region" description="Low complexity" evidence="4">
    <location>
        <begin position="382"/>
        <end position="394"/>
    </location>
</feature>